<dbReference type="PANTHER" id="PTHR19229">
    <property type="entry name" value="ATP-BINDING CASSETTE TRANSPORTER SUBFAMILY A ABCA"/>
    <property type="match status" value="1"/>
</dbReference>
<keyword evidence="3" id="KW-0813">Transport</keyword>
<evidence type="ECO:0000256" key="4">
    <source>
        <dbReference type="ARBA" id="ARBA00022692"/>
    </source>
</evidence>
<evidence type="ECO:0000256" key="10">
    <source>
        <dbReference type="SAM" id="Phobius"/>
    </source>
</evidence>
<dbReference type="SMART" id="SM00382">
    <property type="entry name" value="AAA"/>
    <property type="match status" value="2"/>
</dbReference>
<dbReference type="InterPro" id="IPR026082">
    <property type="entry name" value="ABCA"/>
</dbReference>
<feature type="transmembrane region" description="Helical" evidence="10">
    <location>
        <begin position="1018"/>
        <end position="1039"/>
    </location>
</feature>
<gene>
    <name evidence="12" type="ORF">L596_015650</name>
</gene>
<dbReference type="CDD" id="cd03263">
    <property type="entry name" value="ABC_subfamily_A"/>
    <property type="match status" value="2"/>
</dbReference>
<evidence type="ECO:0000256" key="2">
    <source>
        <dbReference type="ARBA" id="ARBA00008869"/>
    </source>
</evidence>
<feature type="transmembrane region" description="Helical" evidence="10">
    <location>
        <begin position="1059"/>
        <end position="1087"/>
    </location>
</feature>
<keyword evidence="4 10" id="KW-0812">Transmembrane</keyword>
<dbReference type="InterPro" id="IPR013525">
    <property type="entry name" value="ABC2_TM"/>
</dbReference>
<dbReference type="InterPro" id="IPR027417">
    <property type="entry name" value="P-loop_NTPase"/>
</dbReference>
<dbReference type="PANTHER" id="PTHR19229:SF250">
    <property type="entry name" value="ABC TRANSPORTER DOMAIN-CONTAINING PROTEIN-RELATED"/>
    <property type="match status" value="1"/>
</dbReference>
<evidence type="ECO:0000313" key="12">
    <source>
        <dbReference type="EMBL" id="TKR81841.1"/>
    </source>
</evidence>
<dbReference type="Proteomes" id="UP000298663">
    <property type="component" value="Unassembled WGS sequence"/>
</dbReference>
<dbReference type="SUPFAM" id="SSF52540">
    <property type="entry name" value="P-loop containing nucleoside triphosphate hydrolases"/>
    <property type="match status" value="2"/>
</dbReference>
<feature type="region of interest" description="Disordered" evidence="9">
    <location>
        <begin position="1578"/>
        <end position="1597"/>
    </location>
</feature>
<feature type="transmembrane region" description="Helical" evidence="10">
    <location>
        <begin position="1199"/>
        <end position="1218"/>
    </location>
</feature>
<organism evidence="12 13">
    <name type="scientific">Steinernema carpocapsae</name>
    <name type="common">Entomopathogenic nematode</name>
    <dbReference type="NCBI Taxonomy" id="34508"/>
    <lineage>
        <taxon>Eukaryota</taxon>
        <taxon>Metazoa</taxon>
        <taxon>Ecdysozoa</taxon>
        <taxon>Nematoda</taxon>
        <taxon>Chromadorea</taxon>
        <taxon>Rhabditida</taxon>
        <taxon>Tylenchina</taxon>
        <taxon>Panagrolaimomorpha</taxon>
        <taxon>Strongyloidoidea</taxon>
        <taxon>Steinernematidae</taxon>
        <taxon>Steinernema</taxon>
    </lineage>
</organism>
<keyword evidence="6" id="KW-0067">ATP-binding</keyword>
<name>A0A4U5NGV5_STECR</name>
<evidence type="ECO:0000256" key="7">
    <source>
        <dbReference type="ARBA" id="ARBA00022989"/>
    </source>
</evidence>
<dbReference type="Pfam" id="PF12698">
    <property type="entry name" value="ABC2_membrane_3"/>
    <property type="match status" value="1"/>
</dbReference>
<keyword evidence="13" id="KW-1185">Reference proteome</keyword>
<dbReference type="PROSITE" id="PS00211">
    <property type="entry name" value="ABC_TRANSPORTER_1"/>
    <property type="match status" value="2"/>
</dbReference>
<feature type="transmembrane region" description="Helical" evidence="10">
    <location>
        <begin position="209"/>
        <end position="228"/>
    </location>
</feature>
<feature type="transmembrane region" description="Helical" evidence="10">
    <location>
        <begin position="867"/>
        <end position="887"/>
    </location>
</feature>
<dbReference type="GO" id="GO:0140359">
    <property type="term" value="F:ABC-type transporter activity"/>
    <property type="evidence" value="ECO:0007669"/>
    <property type="project" value="InterPro"/>
</dbReference>
<keyword evidence="7 10" id="KW-1133">Transmembrane helix</keyword>
<keyword evidence="8 10" id="KW-0472">Membrane</keyword>
<feature type="transmembrane region" description="Helical" evidence="10">
    <location>
        <begin position="248"/>
        <end position="268"/>
    </location>
</feature>
<evidence type="ECO:0000256" key="1">
    <source>
        <dbReference type="ARBA" id="ARBA00004141"/>
    </source>
</evidence>
<dbReference type="Pfam" id="PF00005">
    <property type="entry name" value="ABC_tran"/>
    <property type="match status" value="2"/>
</dbReference>
<keyword evidence="5" id="KW-0547">Nucleotide-binding</keyword>
<dbReference type="GO" id="GO:0016887">
    <property type="term" value="F:ATP hydrolysis activity"/>
    <property type="evidence" value="ECO:0007669"/>
    <property type="project" value="InterPro"/>
</dbReference>
<evidence type="ECO:0000313" key="13">
    <source>
        <dbReference type="Proteomes" id="UP000298663"/>
    </source>
</evidence>
<feature type="transmembrane region" description="Helical" evidence="10">
    <location>
        <begin position="390"/>
        <end position="409"/>
    </location>
</feature>
<reference evidence="12 13" key="2">
    <citation type="journal article" date="2019" name="G3 (Bethesda)">
        <title>Hybrid Assembly of the Genome of the Entomopathogenic Nematode Steinernema carpocapsae Identifies the X-Chromosome.</title>
        <authorList>
            <person name="Serra L."/>
            <person name="Macchietto M."/>
            <person name="Macias-Munoz A."/>
            <person name="McGill C.J."/>
            <person name="Rodriguez I.M."/>
            <person name="Rodriguez B."/>
            <person name="Murad R."/>
            <person name="Mortazavi A."/>
        </authorList>
    </citation>
    <scope>NUCLEOTIDE SEQUENCE [LARGE SCALE GENOMIC DNA]</scope>
    <source>
        <strain evidence="12 13">ALL</strain>
    </source>
</reference>
<feature type="transmembrane region" description="Helical" evidence="10">
    <location>
        <begin position="275"/>
        <end position="294"/>
    </location>
</feature>
<dbReference type="InterPro" id="IPR003593">
    <property type="entry name" value="AAA+_ATPase"/>
</dbReference>
<feature type="transmembrane region" description="Helical" evidence="10">
    <location>
        <begin position="970"/>
        <end position="988"/>
    </location>
</feature>
<dbReference type="GO" id="GO:0016020">
    <property type="term" value="C:membrane"/>
    <property type="evidence" value="ECO:0007669"/>
    <property type="project" value="UniProtKB-SubCell"/>
</dbReference>
<reference evidence="12 13" key="1">
    <citation type="journal article" date="2015" name="Genome Biol.">
        <title>Comparative genomics of Steinernema reveals deeply conserved gene regulatory networks.</title>
        <authorList>
            <person name="Dillman A.R."/>
            <person name="Macchietto M."/>
            <person name="Porter C.F."/>
            <person name="Rogers A."/>
            <person name="Williams B."/>
            <person name="Antoshechkin I."/>
            <person name="Lee M.M."/>
            <person name="Goodwin Z."/>
            <person name="Lu X."/>
            <person name="Lewis E.E."/>
            <person name="Goodrich-Blair H."/>
            <person name="Stock S.P."/>
            <person name="Adams B.J."/>
            <person name="Sternberg P.W."/>
            <person name="Mortazavi A."/>
        </authorList>
    </citation>
    <scope>NUCLEOTIDE SEQUENCE [LARGE SCALE GENOMIC DNA]</scope>
    <source>
        <strain evidence="12 13">ALL</strain>
    </source>
</reference>
<evidence type="ECO:0000256" key="6">
    <source>
        <dbReference type="ARBA" id="ARBA00022840"/>
    </source>
</evidence>
<dbReference type="STRING" id="34508.A0A4U5NGV5"/>
<dbReference type="OrthoDB" id="10255969at2759"/>
<evidence type="ECO:0000256" key="5">
    <source>
        <dbReference type="ARBA" id="ARBA00022741"/>
    </source>
</evidence>
<dbReference type="GO" id="GO:0005524">
    <property type="term" value="F:ATP binding"/>
    <property type="evidence" value="ECO:0007669"/>
    <property type="project" value="UniProtKB-KW"/>
</dbReference>
<dbReference type="Gene3D" id="3.40.50.300">
    <property type="entry name" value="P-loop containing nucleotide triphosphate hydrolases"/>
    <property type="match status" value="2"/>
</dbReference>
<feature type="domain" description="ABC transporter" evidence="11">
    <location>
        <begin position="471"/>
        <end position="706"/>
    </location>
</feature>
<feature type="transmembrane region" description="Helical" evidence="10">
    <location>
        <begin position="1129"/>
        <end position="1157"/>
    </location>
</feature>
<evidence type="ECO:0000256" key="9">
    <source>
        <dbReference type="SAM" id="MobiDB-lite"/>
    </source>
</evidence>
<dbReference type="InterPro" id="IPR003439">
    <property type="entry name" value="ABC_transporter-like_ATP-bd"/>
</dbReference>
<feature type="transmembrane region" description="Helical" evidence="10">
    <location>
        <begin position="327"/>
        <end position="346"/>
    </location>
</feature>
<evidence type="ECO:0000256" key="8">
    <source>
        <dbReference type="ARBA" id="ARBA00023136"/>
    </source>
</evidence>
<dbReference type="PROSITE" id="PS50893">
    <property type="entry name" value="ABC_TRANSPORTER_2"/>
    <property type="match status" value="2"/>
</dbReference>
<sequence length="1691" mass="190740">MRRDETLFGEVESENASSTIVGDHLEKHVDKDRNFRRYRQPTLFYTKIPIDGDDLILHKGNWSYVAYGKNSSRPFLEHLRSNGFVIVDHHEHLLSAVRKHSFFGVELFEAADVRNTLNTPRLSYKIYGLRRELKNLKKDWDILSNPLSTRMDHMKDALPLFAMKYSLDSHYKDWIERGENATIDDYIILEPLPDFQRLNGAIEYMEGKATFSVSSFQMALLILIVMMARDVFSEKITGMRVGLSFIPYFKSCFQSYLGVMGVCRICIYSAHFIRGFCTIFFHCFVLSLCLVPELNMSVGILMLITLFLYALAATSYIMFLTTFFRSSIGLIVGAIVCWVGSIQLPVDNAYFNFNKAIIFAFSPNIALQYSFRSLAEQYTFDDFNYVLRYAYMYAGLIPMWTIFVCYTIVTTSTGLLFEAIIPVNDCPTIRSFEWLKKRVKVHSEKPVESSGDLDCLFPWEMILRTMDDCDVKVDQMTKQFPKSAKPAVDRFNFRAYRNEVTVLLGHNGAGKSTAFNVMCGIEKPTSGKVEICGKNIVTDLTACRANISYCPQTNPIFKSMTVREHLCFFKALKSMDEHVDGDKDNRHINQLLNDLELKDIADKIAYKLSGGQLRKLCIGIALAGYSPVVLLDEPTAGIDSVARKTIEEVIHRYKKGRTIILTTHYMDEAEHIGDRIAIMAKGRLCTYGSPEFLKRKFGSGYFVTIELEDTEENSESMFDERAQAIQDFVAKRTQLWKFITRTGIENRIKMCLPFEGRSSYAQLFEALEEEKENLHIQIYTLHLNTLEQVFLAVGELVEDTARDHPKPSTDKVMTTLTTCLNGIVVCSVFTFHSLFPEPRTTGFDRFLQQVTGLLAKRWFYITQSPKVTIVSIIFPWLFVLAALGICNSDKGANSIIRVFENSSKCFGEHLVEIAENSLPSAQRLALATPDDSTVKRIFSNSTEHFPHLPPVAFGFLPPLKVKKRVQVPRILYNPSAFHSVFSALNIFGNAQLNDKNAIGFAVESLPEKIDLEYLAKSYIVPVVVCFSLGMVMSGSIVFLNQERSSSFQQQQYLTSMFKVTYWSCQLVFDWAIYVLGAGVIALLLIVFDYSIYSTHPAGLFFFFAMYFFAFAPLIYVLSHVFSTSTKAYLIAVLFDVMVSFATNVVTLLAGLGLMFIAPEEGFTVVQYAQYAICVVSPTSALQHGLMTMGNEQHPEEAEAAFLFLTSSMTIYTTILFLIESRALRYWRARKKGETVHQDNWDALSLQSSINEDVLKDLTTVREFPEKCSAVLAKDLYKSYENIPVVKGLNFYAKRGECFALLGKNGAGKTTTFKMLTGEVSPEEGTITIDGNKTLSALTDVAIGYCPQMDSFLPALSPWQNMVVQAKLSGIKNVEDCVDAVLHAVDLMPDAHVKSKVLSGGQKRRLSVAMSVLAELPVVLLDEPTTGIDPVAKHLIWALLSAIRNLGMSVVMTSHDMDECEAICSRASFMRYGAVVATGSPCHLICTYTPGFGITITVQEPSSEALVYFDKLMQEKLNVTPSISAEDDETYSWEIPREGEQKLSRIFTVMEELYESHKCEEGECEIRCKTKCPLLKTENEKDGNGKREKAQDEDASSKKDDKFKVVDYTVESNCLQDVVTFLSHSSRESLWMLGHLERIQQRAMQDDSSSISSADDFFPEPTERELAVMKKRMSIISAKLSVSSKPSMAPDP</sequence>
<protein>
    <recommendedName>
        <fullName evidence="11">ABC transporter domain-containing protein</fullName>
    </recommendedName>
</protein>
<accession>A0A4U5NGV5</accession>
<evidence type="ECO:0000256" key="3">
    <source>
        <dbReference type="ARBA" id="ARBA00022448"/>
    </source>
</evidence>
<evidence type="ECO:0000259" key="11">
    <source>
        <dbReference type="PROSITE" id="PS50893"/>
    </source>
</evidence>
<comment type="caution">
    <text evidence="12">The sequence shown here is derived from an EMBL/GenBank/DDBJ whole genome shotgun (WGS) entry which is preliminary data.</text>
</comment>
<dbReference type="EMBL" id="AZBU02000004">
    <property type="protein sequence ID" value="TKR81841.1"/>
    <property type="molecule type" value="Genomic_DNA"/>
</dbReference>
<feature type="transmembrane region" description="Helical" evidence="10">
    <location>
        <begin position="300"/>
        <end position="320"/>
    </location>
</feature>
<comment type="similarity">
    <text evidence="2">Belongs to the ABC transporter superfamily. ABCA family.</text>
</comment>
<dbReference type="FunFam" id="3.40.50.300:FF:000335">
    <property type="entry name" value="ATP binding cassette subfamily A member 5"/>
    <property type="match status" value="1"/>
</dbReference>
<feature type="transmembrane region" description="Helical" evidence="10">
    <location>
        <begin position="1099"/>
        <end position="1117"/>
    </location>
</feature>
<dbReference type="GO" id="GO:0005319">
    <property type="term" value="F:lipid transporter activity"/>
    <property type="evidence" value="ECO:0007669"/>
    <property type="project" value="TreeGrafter"/>
</dbReference>
<feature type="domain" description="ABC transporter" evidence="11">
    <location>
        <begin position="1270"/>
        <end position="1496"/>
    </location>
</feature>
<proteinExistence type="inferred from homology"/>
<comment type="subcellular location">
    <subcellularLocation>
        <location evidence="1">Membrane</location>
        <topology evidence="1">Multi-pass membrane protein</topology>
    </subcellularLocation>
</comment>
<dbReference type="InterPro" id="IPR017871">
    <property type="entry name" value="ABC_transporter-like_CS"/>
</dbReference>